<dbReference type="InterPro" id="IPR037523">
    <property type="entry name" value="VOC_core"/>
</dbReference>
<dbReference type="Gene3D" id="3.40.50.1820">
    <property type="entry name" value="alpha/beta hydrolase"/>
    <property type="match status" value="1"/>
</dbReference>
<dbReference type="AlphaFoldDB" id="A0A316JD28"/>
<evidence type="ECO:0000259" key="1">
    <source>
        <dbReference type="PROSITE" id="PS51819"/>
    </source>
</evidence>
<name>A0A316JD28_9HYPH</name>
<dbReference type="PANTHER" id="PTHR36110">
    <property type="entry name" value="RING-CLEAVING DIOXYGENASE MHQE-RELATED"/>
    <property type="match status" value="1"/>
</dbReference>
<dbReference type="GO" id="GO:0051213">
    <property type="term" value="F:dioxygenase activity"/>
    <property type="evidence" value="ECO:0007669"/>
    <property type="project" value="UniProtKB-KW"/>
</dbReference>
<protein>
    <submittedName>
        <fullName evidence="2">Ring-cleaving dioxygenase</fullName>
    </submittedName>
</protein>
<dbReference type="OrthoDB" id="9785698at2"/>
<comment type="caution">
    <text evidence="2">The sequence shown here is derived from an EMBL/GenBank/DDBJ whole genome shotgun (WGS) entry which is preliminary data.</text>
</comment>
<dbReference type="Gene3D" id="3.10.180.10">
    <property type="entry name" value="2,3-Dihydroxybiphenyl 1,2-Dioxygenase, domain 1"/>
    <property type="match status" value="2"/>
</dbReference>
<dbReference type="InterPro" id="IPR052537">
    <property type="entry name" value="Extradiol_RC_dioxygenase"/>
</dbReference>
<keyword evidence="2" id="KW-0560">Oxidoreductase</keyword>
<keyword evidence="3" id="KW-1185">Reference proteome</keyword>
<dbReference type="PROSITE" id="PS51819">
    <property type="entry name" value="VOC"/>
    <property type="match status" value="2"/>
</dbReference>
<proteinExistence type="predicted"/>
<dbReference type="PANTHER" id="PTHR36110:SF2">
    <property type="entry name" value="RING-CLEAVING DIOXYGENASE MHQE-RELATED"/>
    <property type="match status" value="1"/>
</dbReference>
<dbReference type="EMBL" id="QGDB01000001">
    <property type="protein sequence ID" value="PWL19198.1"/>
    <property type="molecule type" value="Genomic_DNA"/>
</dbReference>
<dbReference type="Proteomes" id="UP000245865">
    <property type="component" value="Unassembled WGS sequence"/>
</dbReference>
<sequence length="518" mass="56701">MTSGIHHLTLITHKVQANVDFYAGFLGLRIVKQTGGFEDAQQLHIFYGDRTGTPGSLVTFLVWEDGAKGRVGHGQVSEIAFAVDRTSIGFWLERALRHQIASEGPVQEFGEPVLRLRDPDGVIVKLVGCDLDANDLWQPADIPAEHAVRRLRAATLLSETPEQTADFIGRYFGFTPKAREGAINRLLSQAGDAVDVRDATGFWPGIPGTGTFDHVAFRASDNEAVMAAEKAFSALNSSETNLHDRKYFTSLYVREPGGILFELATDAPGFTIDEPVEALGRTLFVPPGNEDEEAAIRLRLPQFALPGEERVIYRDLPFVHRMYQPENPDGSTLVLLHGSGGNESDLMPLAGMVAPRATLLGLRGRSTEEGIQRWFRRFSMNDFDQADIAFEADALEAFIEGAIVAYGLDPERMVFLGYSNGANLLAAFLRLHPHIVRKAILLRGIEVLENPPEADLSDASVLLLSGANDLFGGLSAPLESSLRQGGADLDARRLPAGHLIGDEDMRAARDWVQEKLPK</sequence>
<dbReference type="SUPFAM" id="SSF54593">
    <property type="entry name" value="Glyoxalase/Bleomycin resistance protein/Dihydroxybiphenyl dioxygenase"/>
    <property type="match status" value="1"/>
</dbReference>
<accession>A0A316JD28</accession>
<dbReference type="InterPro" id="IPR029058">
    <property type="entry name" value="AB_hydrolase_fold"/>
</dbReference>
<keyword evidence="2" id="KW-0223">Dioxygenase</keyword>
<organism evidence="2 3">
    <name type="scientific">Falsochrobactrum shanghaiense</name>
    <dbReference type="NCBI Taxonomy" id="2201899"/>
    <lineage>
        <taxon>Bacteria</taxon>
        <taxon>Pseudomonadati</taxon>
        <taxon>Pseudomonadota</taxon>
        <taxon>Alphaproteobacteria</taxon>
        <taxon>Hyphomicrobiales</taxon>
        <taxon>Brucellaceae</taxon>
        <taxon>Falsochrobactrum</taxon>
    </lineage>
</organism>
<gene>
    <name evidence="2" type="ORF">DKP76_01125</name>
</gene>
<dbReference type="Pfam" id="PF00903">
    <property type="entry name" value="Glyoxalase"/>
    <property type="match status" value="1"/>
</dbReference>
<dbReference type="InterPro" id="IPR004360">
    <property type="entry name" value="Glyas_Fos-R_dOase_dom"/>
</dbReference>
<feature type="domain" description="VOC" evidence="1">
    <location>
        <begin position="4"/>
        <end position="129"/>
    </location>
</feature>
<reference evidence="2 3" key="1">
    <citation type="submission" date="2018-05" db="EMBL/GenBank/DDBJ databases">
        <title>Comparative genomic sequence analysis between strain HN4 and CCM 8460T (Falsochrobactrum ovis) will provide more evidence to prove that HN4 is a new species of Falsochrobactrum.</title>
        <authorList>
            <person name="Lyu W."/>
            <person name="Sun L."/>
            <person name="Yao L."/>
        </authorList>
    </citation>
    <scope>NUCLEOTIDE SEQUENCE [LARGE SCALE GENOMIC DNA]</scope>
    <source>
        <strain evidence="2 3">HN4</strain>
    </source>
</reference>
<evidence type="ECO:0000313" key="2">
    <source>
        <dbReference type="EMBL" id="PWL19198.1"/>
    </source>
</evidence>
<dbReference type="InterPro" id="IPR029068">
    <property type="entry name" value="Glyas_Bleomycin-R_OHBP_Dase"/>
</dbReference>
<dbReference type="SUPFAM" id="SSF53474">
    <property type="entry name" value="alpha/beta-Hydrolases"/>
    <property type="match status" value="1"/>
</dbReference>
<evidence type="ECO:0000313" key="3">
    <source>
        <dbReference type="Proteomes" id="UP000245865"/>
    </source>
</evidence>
<feature type="domain" description="VOC" evidence="1">
    <location>
        <begin position="150"/>
        <end position="266"/>
    </location>
</feature>
<dbReference type="RefSeq" id="WP_109704590.1">
    <property type="nucleotide sequence ID" value="NZ_QGDB01000001.1"/>
</dbReference>